<dbReference type="EMBL" id="CAMPGE010016201">
    <property type="protein sequence ID" value="CAI2374777.1"/>
    <property type="molecule type" value="Genomic_DNA"/>
</dbReference>
<accession>A0AAD1XLD3</accession>
<evidence type="ECO:0000313" key="1">
    <source>
        <dbReference type="EMBL" id="CAI2374777.1"/>
    </source>
</evidence>
<name>A0AAD1XLD3_EUPCR</name>
<protein>
    <submittedName>
        <fullName evidence="1">Uncharacterized protein</fullName>
    </submittedName>
</protein>
<dbReference type="AlphaFoldDB" id="A0AAD1XLD3"/>
<comment type="caution">
    <text evidence="1">The sequence shown here is derived from an EMBL/GenBank/DDBJ whole genome shotgun (WGS) entry which is preliminary data.</text>
</comment>
<keyword evidence="2" id="KW-1185">Reference proteome</keyword>
<organism evidence="1 2">
    <name type="scientific">Euplotes crassus</name>
    <dbReference type="NCBI Taxonomy" id="5936"/>
    <lineage>
        <taxon>Eukaryota</taxon>
        <taxon>Sar</taxon>
        <taxon>Alveolata</taxon>
        <taxon>Ciliophora</taxon>
        <taxon>Intramacronucleata</taxon>
        <taxon>Spirotrichea</taxon>
        <taxon>Hypotrichia</taxon>
        <taxon>Euplotida</taxon>
        <taxon>Euplotidae</taxon>
        <taxon>Moneuplotes</taxon>
    </lineage>
</organism>
<dbReference type="Proteomes" id="UP001295684">
    <property type="component" value="Unassembled WGS sequence"/>
</dbReference>
<evidence type="ECO:0000313" key="2">
    <source>
        <dbReference type="Proteomes" id="UP001295684"/>
    </source>
</evidence>
<proteinExistence type="predicted"/>
<gene>
    <name evidence="1" type="ORF">ECRASSUSDP1_LOCUS16134</name>
</gene>
<reference evidence="1" key="1">
    <citation type="submission" date="2023-07" db="EMBL/GenBank/DDBJ databases">
        <authorList>
            <consortium name="AG Swart"/>
            <person name="Singh M."/>
            <person name="Singh A."/>
            <person name="Seah K."/>
            <person name="Emmerich C."/>
        </authorList>
    </citation>
    <scope>NUCLEOTIDE SEQUENCE</scope>
    <source>
        <strain evidence="1">DP1</strain>
    </source>
</reference>
<sequence length="71" mass="8640">MKICLNTASNFVKEKYGFQDWFGHAVVRSSNFIWDVMLRNIHKFFILIVLRSHHRLRVQNFNYFVCLKFSQ</sequence>